<proteinExistence type="predicted"/>
<feature type="transmembrane region" description="Helical" evidence="1">
    <location>
        <begin position="12"/>
        <end position="32"/>
    </location>
</feature>
<dbReference type="Proteomes" id="UP000242705">
    <property type="component" value="Unassembled WGS sequence"/>
</dbReference>
<reference evidence="2 3" key="1">
    <citation type="journal article" date="2014" name="BMC Genomics">
        <title>Comparison of environmental and isolate Sulfobacillus genomes reveals diverse carbon, sulfur, nitrogen, and hydrogen metabolisms.</title>
        <authorList>
            <person name="Justice N.B."/>
            <person name="Norman A."/>
            <person name="Brown C.T."/>
            <person name="Singh A."/>
            <person name="Thomas B.C."/>
            <person name="Banfield J.F."/>
        </authorList>
    </citation>
    <scope>NUCLEOTIDE SEQUENCE [LARGE SCALE GENOMIC DNA]</scope>
    <source>
        <strain evidence="2">AMDSBA5</strain>
    </source>
</reference>
<keyword evidence="1" id="KW-0812">Transmembrane</keyword>
<evidence type="ECO:0000313" key="2">
    <source>
        <dbReference type="EMBL" id="PSR20663.1"/>
    </source>
</evidence>
<evidence type="ECO:0000256" key="1">
    <source>
        <dbReference type="SAM" id="Phobius"/>
    </source>
</evidence>
<organism evidence="2 3">
    <name type="scientific">Sulfobacillus thermosulfidooxidans</name>
    <dbReference type="NCBI Taxonomy" id="28034"/>
    <lineage>
        <taxon>Bacteria</taxon>
        <taxon>Bacillati</taxon>
        <taxon>Bacillota</taxon>
        <taxon>Clostridia</taxon>
        <taxon>Eubacteriales</taxon>
        <taxon>Clostridiales Family XVII. Incertae Sedis</taxon>
        <taxon>Sulfobacillus</taxon>
    </lineage>
</organism>
<comment type="caution">
    <text evidence="2">The sequence shown here is derived from an EMBL/GenBank/DDBJ whole genome shotgun (WGS) entry which is preliminary data.</text>
</comment>
<dbReference type="AlphaFoldDB" id="A0A2T2WEL2"/>
<evidence type="ECO:0008006" key="4">
    <source>
        <dbReference type="Google" id="ProtNLM"/>
    </source>
</evidence>
<dbReference type="EMBL" id="PXYX01000135">
    <property type="protein sequence ID" value="PSR20663.1"/>
    <property type="molecule type" value="Genomic_DNA"/>
</dbReference>
<sequence>MSRRVEVFNMIWWLSVMSDIICHELAHILVAWNRGARWKGIHVRWTRIAVVIDVTDVSIADQRRIARAGIIVDGAGWIMWIVDALYQMRITPAIGMGIVWFSLLISLNASPWIPGSDGWQLRHLSSIADEGVRA</sequence>
<evidence type="ECO:0000313" key="3">
    <source>
        <dbReference type="Proteomes" id="UP000242705"/>
    </source>
</evidence>
<keyword evidence="1" id="KW-0472">Membrane</keyword>
<protein>
    <recommendedName>
        <fullName evidence="4">Peptidase M50 domain-containing protein</fullName>
    </recommendedName>
</protein>
<feature type="transmembrane region" description="Helical" evidence="1">
    <location>
        <begin position="93"/>
        <end position="113"/>
    </location>
</feature>
<accession>A0A2T2WEL2</accession>
<name>A0A2T2WEL2_SULTH</name>
<keyword evidence="1" id="KW-1133">Transmembrane helix</keyword>
<gene>
    <name evidence="2" type="ORF">C7B47_17850</name>
</gene>